<gene>
    <name evidence="2" type="ORF">METUNv1_01487</name>
</gene>
<evidence type="ECO:0000313" key="3">
    <source>
        <dbReference type="Proteomes" id="UP000005019"/>
    </source>
</evidence>
<name>F5RB48_METUF</name>
<accession>F5RB48</accession>
<dbReference type="AlphaFoldDB" id="F5RB48"/>
<dbReference type="EMBL" id="AFHG01000042">
    <property type="protein sequence ID" value="EGK72184.1"/>
    <property type="molecule type" value="Genomic_DNA"/>
</dbReference>
<feature type="chain" id="PRO_5003330892" description="Lysozyme inhibitor LprI N-terminal domain-containing protein" evidence="1">
    <location>
        <begin position="31"/>
        <end position="320"/>
    </location>
</feature>
<evidence type="ECO:0008006" key="4">
    <source>
        <dbReference type="Google" id="ProtNLM"/>
    </source>
</evidence>
<feature type="signal peptide" evidence="1">
    <location>
        <begin position="1"/>
        <end position="30"/>
    </location>
</feature>
<sequence>MKPDWLRTLPVACMTALGLALLAGTPPARADGAAEFSAWSSAARTRCDADARDGGRLDEVRFHRCMVDAHERSGWVPQDRIERCREKSGAFWGNRPGESDESLWNCLQREARKQADSGMAPAVAARSQHGSIERAAARRPACEAWARDNIEEGGPVLSYVSRCMYGTASPAAIGAEMRLGRPGADEGSALSQIMPADNPARAGNRAWCADQNAGRGDSGHLRFDCACVDDLTVREQRLRRIDDGRIAQRRFDLKPCLDRAATADIVVKDMGGRGLDSLLDRDSVIRTRDACYRRAVERDLDIAVVADRSRLRKELEKRCK</sequence>
<proteinExistence type="predicted"/>
<dbReference type="OrthoDB" id="8565484at2"/>
<comment type="caution">
    <text evidence="2">The sequence shown here is derived from an EMBL/GenBank/DDBJ whole genome shotgun (WGS) entry which is preliminary data.</text>
</comment>
<keyword evidence="3" id="KW-1185">Reference proteome</keyword>
<evidence type="ECO:0000313" key="2">
    <source>
        <dbReference type="EMBL" id="EGK72184.1"/>
    </source>
</evidence>
<dbReference type="RefSeq" id="WP_008060368.1">
    <property type="nucleotide sequence ID" value="NZ_AFHG01000042.1"/>
</dbReference>
<dbReference type="STRING" id="1000565.METUNv1_01487"/>
<dbReference type="Proteomes" id="UP000005019">
    <property type="component" value="Unassembled WGS sequence"/>
</dbReference>
<reference evidence="2 3" key="1">
    <citation type="journal article" date="2011" name="J. Bacteriol.">
        <title>Genome sequence of Methyloversatilis universalis FAM5T, a methylotrophic representative of the order Rhodocyclales.</title>
        <authorList>
            <person name="Kittichotirat W."/>
            <person name="Good N.M."/>
            <person name="Hall R."/>
            <person name="Bringel F."/>
            <person name="Lajus A."/>
            <person name="Medigue C."/>
            <person name="Smalley N.E."/>
            <person name="Beck D."/>
            <person name="Bumgarner R."/>
            <person name="Vuilleumier S."/>
            <person name="Kalyuzhnaya M.G."/>
        </authorList>
    </citation>
    <scope>NUCLEOTIDE SEQUENCE [LARGE SCALE GENOMIC DNA]</scope>
    <source>
        <strain evidence="3">ATCC BAA-1314 / JCM 13912 / FAM5</strain>
    </source>
</reference>
<evidence type="ECO:0000256" key="1">
    <source>
        <dbReference type="SAM" id="SignalP"/>
    </source>
</evidence>
<organism evidence="2 3">
    <name type="scientific">Methyloversatilis universalis (strain ATCC BAA-1314 / DSM 25237 / JCM 13912 / CCUG 52030 / FAM5)</name>
    <dbReference type="NCBI Taxonomy" id="1000565"/>
    <lineage>
        <taxon>Bacteria</taxon>
        <taxon>Pseudomonadati</taxon>
        <taxon>Pseudomonadota</taxon>
        <taxon>Betaproteobacteria</taxon>
        <taxon>Nitrosomonadales</taxon>
        <taxon>Sterolibacteriaceae</taxon>
        <taxon>Methyloversatilis</taxon>
    </lineage>
</organism>
<keyword evidence="1" id="KW-0732">Signal</keyword>
<protein>
    <recommendedName>
        <fullName evidence="4">Lysozyme inhibitor LprI N-terminal domain-containing protein</fullName>
    </recommendedName>
</protein>